<dbReference type="GO" id="GO:0003723">
    <property type="term" value="F:RNA binding"/>
    <property type="evidence" value="ECO:0007669"/>
    <property type="project" value="InterPro"/>
</dbReference>
<evidence type="ECO:0000259" key="5">
    <source>
        <dbReference type="Pfam" id="PF00849"/>
    </source>
</evidence>
<dbReference type="InterPro" id="IPR006225">
    <property type="entry name" value="PsdUridine_synth_RluC/D"/>
</dbReference>
<dbReference type="Gene3D" id="3.30.2350.10">
    <property type="entry name" value="Pseudouridine synthase"/>
    <property type="match status" value="1"/>
</dbReference>
<dbReference type="PANTHER" id="PTHR21600:SF44">
    <property type="entry name" value="RIBOSOMAL LARGE SUBUNIT PSEUDOURIDINE SYNTHASE D"/>
    <property type="match status" value="1"/>
</dbReference>
<feature type="domain" description="Pseudouridine synthase RsuA/RluA-like" evidence="5">
    <location>
        <begin position="11"/>
        <end position="159"/>
    </location>
</feature>
<feature type="active site" evidence="3">
    <location>
        <position position="53"/>
    </location>
</feature>
<dbReference type="STRING" id="1797243.A2943_00800"/>
<comment type="similarity">
    <text evidence="1 4">Belongs to the pseudouridine synthase RluA family.</text>
</comment>
<evidence type="ECO:0000256" key="3">
    <source>
        <dbReference type="PIRSR" id="PIRSR606225-1"/>
    </source>
</evidence>
<dbReference type="EMBL" id="MEWX01000003">
    <property type="protein sequence ID" value="OGC81174.1"/>
    <property type="molecule type" value="Genomic_DNA"/>
</dbReference>
<dbReference type="InterPro" id="IPR006145">
    <property type="entry name" value="PsdUridine_synth_RsuA/RluA"/>
</dbReference>
<name>A0A1F4XHT0_9BACT</name>
<dbReference type="Pfam" id="PF00849">
    <property type="entry name" value="PseudoU_synth_2"/>
    <property type="match status" value="1"/>
</dbReference>
<dbReference type="EC" id="5.4.99.-" evidence="4"/>
<dbReference type="GO" id="GO:0140098">
    <property type="term" value="F:catalytic activity, acting on RNA"/>
    <property type="evidence" value="ECO:0007669"/>
    <property type="project" value="UniProtKB-ARBA"/>
</dbReference>
<sequence>MKPKIIFEDADIVVLDKPSGLQVIPAATKKDRETLTDWLATTYKEFHIVHRLDRETSGVMVVARTAAAYERIKKQFQRRETKKVYRAFVYGTIPERGTITKPIGSSRGGLGPRSAKRAYGVMREAETLYRRVAAGGGASYAEVFPKTGRTHQVRVHFAAIGHPIIADSLYAPGRPHLFGFSRLALHAFSLIFMHPITKKEVSFEAPLPPDFVAAEQMLKAQ</sequence>
<dbReference type="PROSITE" id="PS01129">
    <property type="entry name" value="PSI_RLU"/>
    <property type="match status" value="1"/>
</dbReference>
<dbReference type="NCBIfam" id="TIGR00005">
    <property type="entry name" value="rluA_subfam"/>
    <property type="match status" value="1"/>
</dbReference>
<dbReference type="InterPro" id="IPR050188">
    <property type="entry name" value="RluA_PseudoU_synthase"/>
</dbReference>
<dbReference type="InterPro" id="IPR020103">
    <property type="entry name" value="PsdUridine_synth_cat_dom_sf"/>
</dbReference>
<evidence type="ECO:0000313" key="7">
    <source>
        <dbReference type="Proteomes" id="UP000176185"/>
    </source>
</evidence>
<evidence type="ECO:0000256" key="1">
    <source>
        <dbReference type="ARBA" id="ARBA00010876"/>
    </source>
</evidence>
<dbReference type="GO" id="GO:0009982">
    <property type="term" value="F:pseudouridine synthase activity"/>
    <property type="evidence" value="ECO:0007669"/>
    <property type="project" value="InterPro"/>
</dbReference>
<gene>
    <name evidence="6" type="ORF">A2943_00800</name>
</gene>
<dbReference type="SUPFAM" id="SSF55120">
    <property type="entry name" value="Pseudouridine synthase"/>
    <property type="match status" value="1"/>
</dbReference>
<dbReference type="GO" id="GO:0000455">
    <property type="term" value="P:enzyme-directed rRNA pseudouridine synthesis"/>
    <property type="evidence" value="ECO:0007669"/>
    <property type="project" value="TreeGrafter"/>
</dbReference>
<dbReference type="AlphaFoldDB" id="A0A1F4XHT0"/>
<protein>
    <recommendedName>
        <fullName evidence="4">Pseudouridine synthase</fullName>
        <ecNumber evidence="4">5.4.99.-</ecNumber>
    </recommendedName>
</protein>
<evidence type="ECO:0000256" key="2">
    <source>
        <dbReference type="ARBA" id="ARBA00023235"/>
    </source>
</evidence>
<comment type="function">
    <text evidence="4">Responsible for synthesis of pseudouridine from uracil.</text>
</comment>
<evidence type="ECO:0000256" key="4">
    <source>
        <dbReference type="RuleBase" id="RU362028"/>
    </source>
</evidence>
<dbReference type="CDD" id="cd02869">
    <property type="entry name" value="PseudoU_synth_RluA_like"/>
    <property type="match status" value="1"/>
</dbReference>
<keyword evidence="2 4" id="KW-0413">Isomerase</keyword>
<proteinExistence type="inferred from homology"/>
<organism evidence="6 7">
    <name type="scientific">Candidatus Adlerbacteria bacterium RIFCSPLOWO2_01_FULL_51_16</name>
    <dbReference type="NCBI Taxonomy" id="1797243"/>
    <lineage>
        <taxon>Bacteria</taxon>
        <taxon>Candidatus Adleribacteriota</taxon>
    </lineage>
</organism>
<comment type="caution">
    <text evidence="6">The sequence shown here is derived from an EMBL/GenBank/DDBJ whole genome shotgun (WGS) entry which is preliminary data.</text>
</comment>
<accession>A0A1F4XHT0</accession>
<dbReference type="InterPro" id="IPR006224">
    <property type="entry name" value="PsdUridine_synth_RluA-like_CS"/>
</dbReference>
<reference evidence="6 7" key="1">
    <citation type="journal article" date="2016" name="Nat. Commun.">
        <title>Thousands of microbial genomes shed light on interconnected biogeochemical processes in an aquifer system.</title>
        <authorList>
            <person name="Anantharaman K."/>
            <person name="Brown C.T."/>
            <person name="Hug L.A."/>
            <person name="Sharon I."/>
            <person name="Castelle C.J."/>
            <person name="Probst A.J."/>
            <person name="Thomas B.C."/>
            <person name="Singh A."/>
            <person name="Wilkins M.J."/>
            <person name="Karaoz U."/>
            <person name="Brodie E.L."/>
            <person name="Williams K.H."/>
            <person name="Hubbard S.S."/>
            <person name="Banfield J.F."/>
        </authorList>
    </citation>
    <scope>NUCLEOTIDE SEQUENCE [LARGE SCALE GENOMIC DNA]</scope>
</reference>
<dbReference type="Proteomes" id="UP000176185">
    <property type="component" value="Unassembled WGS sequence"/>
</dbReference>
<evidence type="ECO:0000313" key="6">
    <source>
        <dbReference type="EMBL" id="OGC81174.1"/>
    </source>
</evidence>
<comment type="catalytic activity">
    <reaction evidence="4">
        <text>a uridine in RNA = a pseudouridine in RNA</text>
        <dbReference type="Rhea" id="RHEA:48348"/>
        <dbReference type="Rhea" id="RHEA-COMP:12068"/>
        <dbReference type="Rhea" id="RHEA-COMP:12069"/>
        <dbReference type="ChEBI" id="CHEBI:65314"/>
        <dbReference type="ChEBI" id="CHEBI:65315"/>
    </reaction>
</comment>
<dbReference type="PANTHER" id="PTHR21600">
    <property type="entry name" value="MITOCHONDRIAL RNA PSEUDOURIDINE SYNTHASE"/>
    <property type="match status" value="1"/>
</dbReference>